<organism evidence="1 2">
    <name type="scientific">Tenacibaculum piscium</name>
    <dbReference type="NCBI Taxonomy" id="1458515"/>
    <lineage>
        <taxon>Bacteria</taxon>
        <taxon>Pseudomonadati</taxon>
        <taxon>Bacteroidota</taxon>
        <taxon>Flavobacteriia</taxon>
        <taxon>Flavobacteriales</taxon>
        <taxon>Flavobacteriaceae</taxon>
        <taxon>Tenacibaculum</taxon>
    </lineage>
</organism>
<dbReference type="OrthoDB" id="1430532at2"/>
<keyword evidence="2" id="KW-1185">Reference proteome</keyword>
<accession>A0A2H1YGI0</accession>
<dbReference type="AlphaFoldDB" id="A0A2H1YGI0"/>
<evidence type="ECO:0000313" key="2">
    <source>
        <dbReference type="Proteomes" id="UP000234211"/>
    </source>
</evidence>
<name>A0A2H1YGI0_9FLAO</name>
<dbReference type="EMBL" id="OENF01000019">
    <property type="protein sequence ID" value="SOS74614.1"/>
    <property type="molecule type" value="Genomic_DNA"/>
</dbReference>
<gene>
    <name evidence="1" type="ORF">TNO020_260041</name>
</gene>
<evidence type="ECO:0000313" key="1">
    <source>
        <dbReference type="EMBL" id="SOS74614.1"/>
    </source>
</evidence>
<sequence>MISKLKEKSIQKFYNKTILTAQNKEQQQYKIKKIAVLLDNPSIENKIIADLTTKFPFQKENITVLIYKPFEKKDKNQEESQEENQQENIKIFTEKDIGFKASLKSDNLKNFVKIDYDALINYIKTPNLYTNTITLLSQARLKTGFANIDDRLYNLIIADDGFDETILNQELKKYLTILNKI</sequence>
<protein>
    <submittedName>
        <fullName evidence="1">Uncharacterized protein</fullName>
    </submittedName>
</protein>
<dbReference type="Pfam" id="PF21857">
    <property type="entry name" value="DUF6913"/>
    <property type="match status" value="1"/>
</dbReference>
<proteinExistence type="predicted"/>
<reference evidence="2" key="1">
    <citation type="submission" date="2017-11" db="EMBL/GenBank/DDBJ databases">
        <authorList>
            <person name="Duchaud E."/>
        </authorList>
    </citation>
    <scope>NUCLEOTIDE SEQUENCE [LARGE SCALE GENOMIC DNA]</scope>
    <source>
        <strain evidence="2">Tenacibaculum sp. TNO020</strain>
    </source>
</reference>
<dbReference type="InterPro" id="IPR054207">
    <property type="entry name" value="DUF6913"/>
</dbReference>
<dbReference type="Proteomes" id="UP000234211">
    <property type="component" value="Unassembled WGS sequence"/>
</dbReference>
<dbReference type="RefSeq" id="WP_101917105.1">
    <property type="nucleotide sequence ID" value="NZ_JAFMUR010000005.1"/>
</dbReference>